<dbReference type="PATRIC" id="fig|1359164.3.peg.1238"/>
<proteinExistence type="predicted"/>
<dbReference type="AlphaFoldDB" id="A0A0F3N3K2"/>
<protein>
    <submittedName>
        <fullName evidence="1">Uncharacterized protein</fullName>
    </submittedName>
</protein>
<gene>
    <name evidence="1" type="ORF">APHACPA_1253</name>
</gene>
<dbReference type="GO" id="GO:0033194">
    <property type="term" value="P:response to hydroperoxide"/>
    <property type="evidence" value="ECO:0007669"/>
    <property type="project" value="TreeGrafter"/>
</dbReference>
<reference evidence="1 2" key="1">
    <citation type="submission" date="2015-01" db="EMBL/GenBank/DDBJ databases">
        <title>Genome Sequencing of Rickettsiales.</title>
        <authorList>
            <person name="Daugherty S.C."/>
            <person name="Su Q."/>
            <person name="Abolude K."/>
            <person name="Beier-Sexton M."/>
            <person name="Carlyon J.A."/>
            <person name="Carter R."/>
            <person name="Day N.P."/>
            <person name="Dumler S.J."/>
            <person name="Dyachenko V."/>
            <person name="Godinez A."/>
            <person name="Kurtti T.J."/>
            <person name="Lichay M."/>
            <person name="Mullins K.E."/>
            <person name="Ott S."/>
            <person name="Pappas-Brown V."/>
            <person name="Paris D.H."/>
            <person name="Patel P."/>
            <person name="Richards A.L."/>
            <person name="Sadzewicz L."/>
            <person name="Sears K."/>
            <person name="Seidman D."/>
            <person name="Sengamalay N."/>
            <person name="Stenos J."/>
            <person name="Tallon L.J."/>
            <person name="Vincent G."/>
            <person name="Fraser C.M."/>
            <person name="Munderloh U."/>
            <person name="Dunning-Hotopp J.C."/>
        </authorList>
    </citation>
    <scope>NUCLEOTIDE SEQUENCE [LARGE SCALE GENOMIC DNA]</scope>
    <source>
        <strain evidence="1 2">Ac/Pa</strain>
    </source>
</reference>
<dbReference type="Pfam" id="PF03883">
    <property type="entry name" value="H2O2_YaaD"/>
    <property type="match status" value="1"/>
</dbReference>
<organism evidence="1 2">
    <name type="scientific">Rickettsia amblyommatis str. Ac/Pa</name>
    <dbReference type="NCBI Taxonomy" id="1359164"/>
    <lineage>
        <taxon>Bacteria</taxon>
        <taxon>Pseudomonadati</taxon>
        <taxon>Pseudomonadota</taxon>
        <taxon>Alphaproteobacteria</taxon>
        <taxon>Rickettsiales</taxon>
        <taxon>Rickettsiaceae</taxon>
        <taxon>Rickettsieae</taxon>
        <taxon>Rickettsia</taxon>
        <taxon>spotted fever group</taxon>
    </lineage>
</organism>
<accession>A0A0F3N3K2</accession>
<evidence type="ECO:0000313" key="1">
    <source>
        <dbReference type="EMBL" id="KJV62232.1"/>
    </source>
</evidence>
<dbReference type="EMBL" id="LANR01000001">
    <property type="protein sequence ID" value="KJV62232.1"/>
    <property type="molecule type" value="Genomic_DNA"/>
</dbReference>
<evidence type="ECO:0000313" key="2">
    <source>
        <dbReference type="Proteomes" id="UP000033556"/>
    </source>
</evidence>
<keyword evidence="2" id="KW-1185">Reference proteome</keyword>
<dbReference type="Proteomes" id="UP000033556">
    <property type="component" value="Unassembled WGS sequence"/>
</dbReference>
<dbReference type="PANTHER" id="PTHR30283:SF4">
    <property type="entry name" value="PEROXIDE STRESS RESISTANCE PROTEIN YAAA"/>
    <property type="match status" value="1"/>
</dbReference>
<dbReference type="GO" id="GO:0005829">
    <property type="term" value="C:cytosol"/>
    <property type="evidence" value="ECO:0007669"/>
    <property type="project" value="TreeGrafter"/>
</dbReference>
<dbReference type="InterPro" id="IPR005583">
    <property type="entry name" value="YaaA"/>
</dbReference>
<dbReference type="PANTHER" id="PTHR30283">
    <property type="entry name" value="PEROXIDE STRESS RESPONSE PROTEIN YAAA"/>
    <property type="match status" value="1"/>
</dbReference>
<name>A0A0F3N3K2_RICAM</name>
<sequence>MFNNIHIEKLTNHELNCLQSHLLIISGLYGVLKPLDTIKPYRLEMATKLNEINFKLLAR</sequence>
<comment type="caution">
    <text evidence="1">The sequence shown here is derived from an EMBL/GenBank/DDBJ whole genome shotgun (WGS) entry which is preliminary data.</text>
</comment>